<protein>
    <submittedName>
        <fullName evidence="2">Invasion protein IalB, involved in pathogenesis</fullName>
    </submittedName>
</protein>
<dbReference type="Proteomes" id="UP000219439">
    <property type="component" value="Unassembled WGS sequence"/>
</dbReference>
<dbReference type="EMBL" id="OBEL01000002">
    <property type="protein sequence ID" value="SNZ19214.1"/>
    <property type="molecule type" value="Genomic_DNA"/>
</dbReference>
<evidence type="ECO:0000313" key="2">
    <source>
        <dbReference type="EMBL" id="SNZ19214.1"/>
    </source>
</evidence>
<feature type="chain" id="PRO_5012673565" evidence="1">
    <location>
        <begin position="43"/>
        <end position="214"/>
    </location>
</feature>
<dbReference type="InterPro" id="IPR038696">
    <property type="entry name" value="IalB_sf"/>
</dbReference>
<dbReference type="InterPro" id="IPR010642">
    <property type="entry name" value="Invasion_prot_B"/>
</dbReference>
<proteinExistence type="predicted"/>
<dbReference type="Pfam" id="PF06776">
    <property type="entry name" value="IalB"/>
    <property type="match status" value="1"/>
</dbReference>
<sequence length="214" mass="22450">MRVPVYSVNWLRKVGSSSEVSGALVFALFLVLAALTSMPASAAQETANKTSQFGAWSLRCADGVDATSQPQSASSQNAKSSPKTNQCELVLSVRSNGRELAELAVGVPAQAPDKLVVAGRTPLGVLLSEPMRLGAQQDASQPSTEPIDLAFFTCLSNGCLARALVPGDKLQPLAKLDVVHLSFRERNGRALTIVVPTKGLDQALAHLSNQAAAE</sequence>
<evidence type="ECO:0000256" key="1">
    <source>
        <dbReference type="SAM" id="SignalP"/>
    </source>
</evidence>
<dbReference type="Gene3D" id="2.60.40.1880">
    <property type="entry name" value="Invasion associated locus B (IalB) protein"/>
    <property type="match status" value="1"/>
</dbReference>
<keyword evidence="1" id="KW-0732">Signal</keyword>
<name>A0A285PBU9_9HYPH</name>
<keyword evidence="3" id="KW-1185">Reference proteome</keyword>
<dbReference type="RefSeq" id="WP_097153572.1">
    <property type="nucleotide sequence ID" value="NZ_OBEL01000002.1"/>
</dbReference>
<accession>A0A285PBU9</accession>
<evidence type="ECO:0000313" key="3">
    <source>
        <dbReference type="Proteomes" id="UP000219439"/>
    </source>
</evidence>
<dbReference type="OrthoDB" id="7269060at2"/>
<feature type="signal peptide" evidence="1">
    <location>
        <begin position="1"/>
        <end position="42"/>
    </location>
</feature>
<reference evidence="2 3" key="1">
    <citation type="submission" date="2017-09" db="EMBL/GenBank/DDBJ databases">
        <authorList>
            <person name="Ehlers B."/>
            <person name="Leendertz F.H."/>
        </authorList>
    </citation>
    <scope>NUCLEOTIDE SEQUENCE [LARGE SCALE GENOMIC DNA]</scope>
    <source>
        <strain evidence="2 3">DSM 18289</strain>
    </source>
</reference>
<gene>
    <name evidence="2" type="ORF">SAMN06265368_2294</name>
</gene>
<dbReference type="AlphaFoldDB" id="A0A285PBU9"/>
<organism evidence="2 3">
    <name type="scientific">Cohaesibacter gelatinilyticus</name>
    <dbReference type="NCBI Taxonomy" id="372072"/>
    <lineage>
        <taxon>Bacteria</taxon>
        <taxon>Pseudomonadati</taxon>
        <taxon>Pseudomonadota</taxon>
        <taxon>Alphaproteobacteria</taxon>
        <taxon>Hyphomicrobiales</taxon>
        <taxon>Cohaesibacteraceae</taxon>
    </lineage>
</organism>